<dbReference type="Proteomes" id="UP000554342">
    <property type="component" value="Unassembled WGS sequence"/>
</dbReference>
<dbReference type="RefSeq" id="WP_184003495.1">
    <property type="nucleotide sequence ID" value="NZ_BAABIF010000002.1"/>
</dbReference>
<protein>
    <submittedName>
        <fullName evidence="3">Pimeloyl-ACP methyl ester carboxylesterase</fullName>
    </submittedName>
</protein>
<dbReference type="GO" id="GO:0016787">
    <property type="term" value="F:hydrolase activity"/>
    <property type="evidence" value="ECO:0007669"/>
    <property type="project" value="UniProtKB-KW"/>
</dbReference>
<organism evidence="3 4">
    <name type="scientific">Stakelama sediminis</name>
    <dbReference type="NCBI Taxonomy" id="463200"/>
    <lineage>
        <taxon>Bacteria</taxon>
        <taxon>Pseudomonadati</taxon>
        <taxon>Pseudomonadota</taxon>
        <taxon>Alphaproteobacteria</taxon>
        <taxon>Sphingomonadales</taxon>
        <taxon>Sphingomonadaceae</taxon>
        <taxon>Stakelama</taxon>
    </lineage>
</organism>
<dbReference type="InterPro" id="IPR000073">
    <property type="entry name" value="AB_hydrolase_1"/>
</dbReference>
<feature type="domain" description="AB hydrolase-1" evidence="2">
    <location>
        <begin position="27"/>
        <end position="281"/>
    </location>
</feature>
<evidence type="ECO:0000259" key="2">
    <source>
        <dbReference type="Pfam" id="PF00561"/>
    </source>
</evidence>
<dbReference type="PANTHER" id="PTHR43329">
    <property type="entry name" value="EPOXIDE HYDROLASE"/>
    <property type="match status" value="1"/>
</dbReference>
<accession>A0A840YZF9</accession>
<dbReference type="Gene3D" id="3.40.50.1820">
    <property type="entry name" value="alpha/beta hydrolase"/>
    <property type="match status" value="1"/>
</dbReference>
<dbReference type="InterPro" id="IPR000639">
    <property type="entry name" value="Epox_hydrolase-like"/>
</dbReference>
<dbReference type="EMBL" id="JACIJI010000003">
    <property type="protein sequence ID" value="MBB5719088.1"/>
    <property type="molecule type" value="Genomic_DNA"/>
</dbReference>
<name>A0A840YZF9_9SPHN</name>
<comment type="caution">
    <text evidence="3">The sequence shown here is derived from an EMBL/GenBank/DDBJ whole genome shotgun (WGS) entry which is preliminary data.</text>
</comment>
<dbReference type="Pfam" id="PF00561">
    <property type="entry name" value="Abhydrolase_1"/>
    <property type="match status" value="1"/>
</dbReference>
<dbReference type="AlphaFoldDB" id="A0A840YZF9"/>
<proteinExistence type="predicted"/>
<keyword evidence="1" id="KW-0378">Hydrolase</keyword>
<evidence type="ECO:0000313" key="3">
    <source>
        <dbReference type="EMBL" id="MBB5719088.1"/>
    </source>
</evidence>
<dbReference type="InterPro" id="IPR029058">
    <property type="entry name" value="AB_hydrolase_fold"/>
</dbReference>
<keyword evidence="4" id="KW-1185">Reference proteome</keyword>
<reference evidence="3 4" key="1">
    <citation type="submission" date="2020-08" db="EMBL/GenBank/DDBJ databases">
        <title>Genomic Encyclopedia of Type Strains, Phase IV (KMG-IV): sequencing the most valuable type-strain genomes for metagenomic binning, comparative biology and taxonomic classification.</title>
        <authorList>
            <person name="Goeker M."/>
        </authorList>
    </citation>
    <scope>NUCLEOTIDE SEQUENCE [LARGE SCALE GENOMIC DNA]</scope>
    <source>
        <strain evidence="3 4">DSM 27203</strain>
    </source>
</reference>
<dbReference type="SUPFAM" id="SSF53474">
    <property type="entry name" value="alpha/beta-Hydrolases"/>
    <property type="match status" value="1"/>
</dbReference>
<sequence length="293" mass="32930">MTEHAERIALSTGITLNVVTAGDPAAPAILFLHGFPESHRTWRHQMAEFARDHFVVAPDQRGYADSDKPQDVEAYTPDKPVADALALMDHFGKDRFILAGHDWGGAVAWMAALLNPDRVERLIICNAPHPYIFQKTLIDDPVQRNASQYFRAFRDPAIERHIESIGMDQFFDTSFAPYVDPAKVAEEKPVYLAQWTKPGAMTPMFNWYRASSIVVPALDETPERPAFLDAPFPRMQMPTLVIWGMRDTALTPVQLEGLDCFVPALTVCKVDAGHFVTWEAPEIVNGAIREWLD</sequence>
<dbReference type="PRINTS" id="PR00111">
    <property type="entry name" value="ABHYDROLASE"/>
</dbReference>
<dbReference type="PRINTS" id="PR00412">
    <property type="entry name" value="EPOXHYDRLASE"/>
</dbReference>
<gene>
    <name evidence="3" type="ORF">FHR23_002026</name>
</gene>
<evidence type="ECO:0000313" key="4">
    <source>
        <dbReference type="Proteomes" id="UP000554342"/>
    </source>
</evidence>
<evidence type="ECO:0000256" key="1">
    <source>
        <dbReference type="ARBA" id="ARBA00022801"/>
    </source>
</evidence>